<protein>
    <submittedName>
        <fullName evidence="5">Uncharacterized protein</fullName>
    </submittedName>
</protein>
<dbReference type="PROSITE" id="PS00678">
    <property type="entry name" value="WD_REPEATS_1"/>
    <property type="match status" value="1"/>
</dbReference>
<feature type="region of interest" description="Disordered" evidence="4">
    <location>
        <begin position="548"/>
        <end position="635"/>
    </location>
</feature>
<feature type="compositionally biased region" description="Low complexity" evidence="4">
    <location>
        <begin position="248"/>
        <end position="260"/>
    </location>
</feature>
<dbReference type="Gene3D" id="2.130.10.10">
    <property type="entry name" value="YVTN repeat-like/Quinoprotein amine dehydrogenase"/>
    <property type="match status" value="1"/>
</dbReference>
<feature type="region of interest" description="Disordered" evidence="4">
    <location>
        <begin position="240"/>
        <end position="262"/>
    </location>
</feature>
<keyword evidence="1 3" id="KW-0853">WD repeat</keyword>
<dbReference type="Proteomes" id="UP000723463">
    <property type="component" value="Unassembled WGS sequence"/>
</dbReference>
<evidence type="ECO:0000256" key="4">
    <source>
        <dbReference type="SAM" id="MobiDB-lite"/>
    </source>
</evidence>
<evidence type="ECO:0000256" key="2">
    <source>
        <dbReference type="ARBA" id="ARBA00022737"/>
    </source>
</evidence>
<dbReference type="SUPFAM" id="SSF50978">
    <property type="entry name" value="WD40 repeat-like"/>
    <property type="match status" value="1"/>
</dbReference>
<dbReference type="PROSITE" id="PS50082">
    <property type="entry name" value="WD_REPEATS_2"/>
    <property type="match status" value="1"/>
</dbReference>
<dbReference type="InterPro" id="IPR036322">
    <property type="entry name" value="WD40_repeat_dom_sf"/>
</dbReference>
<keyword evidence="6" id="KW-1185">Reference proteome</keyword>
<feature type="compositionally biased region" description="Low complexity" evidence="4">
    <location>
        <begin position="826"/>
        <end position="845"/>
    </location>
</feature>
<dbReference type="SMART" id="SM00320">
    <property type="entry name" value="WD40"/>
    <property type="match status" value="2"/>
</dbReference>
<dbReference type="InterPro" id="IPR015943">
    <property type="entry name" value="WD40/YVTN_repeat-like_dom_sf"/>
</dbReference>
<feature type="region of interest" description="Disordered" evidence="4">
    <location>
        <begin position="444"/>
        <end position="467"/>
    </location>
</feature>
<keyword evidence="2" id="KW-0677">Repeat</keyword>
<feature type="region of interest" description="Disordered" evidence="4">
    <location>
        <begin position="161"/>
        <end position="205"/>
    </location>
</feature>
<evidence type="ECO:0000313" key="5">
    <source>
        <dbReference type="EMBL" id="KAF9541516.1"/>
    </source>
</evidence>
<dbReference type="EMBL" id="JAAAXW010000164">
    <property type="protein sequence ID" value="KAF9541516.1"/>
    <property type="molecule type" value="Genomic_DNA"/>
</dbReference>
<name>A0A9P6F3G6_9FUNG</name>
<accession>A0A9P6F3G6</accession>
<dbReference type="AlphaFoldDB" id="A0A9P6F3G6"/>
<feature type="compositionally biased region" description="Polar residues" evidence="4">
    <location>
        <begin position="846"/>
        <end position="867"/>
    </location>
</feature>
<evidence type="ECO:0000256" key="1">
    <source>
        <dbReference type="ARBA" id="ARBA00022574"/>
    </source>
</evidence>
<feature type="compositionally biased region" description="Polar residues" evidence="4">
    <location>
        <begin position="566"/>
        <end position="597"/>
    </location>
</feature>
<feature type="region of interest" description="Disordered" evidence="4">
    <location>
        <begin position="713"/>
        <end position="764"/>
    </location>
</feature>
<sequence length="867" mass="95278">MSNSQEFVMRNLQCKDYSCPEEQDWKALYQMTSNWYRGRAKGYCPLMLPSLTTLASATRALSDRSGLGLGLDSGSNPGTRTASEARSRTTTEAGRADAILPPPCTPAQVAIQRLLKKRKPVAVIGLQHEGSSLTAVSLAKIPVDSGAEGQATELSRIQLLRSNPHYREKKSSLSSSPDQLSSSNGTSIASTSDAKPPNPNIMMQDPRRHENVSFAIRTATPPPATTTDGNGVDESDITTELETDQEHSSSSTSQPQASGQPTLSDLANDILCHYSSSLHSFLVTGHMDGIVRLWDLSIQEPGRQCIRYWQTGPRRRVLCVGMNSKVVVCGNVDSTICVWDIHPSPGSSSSTHGTIHTASYMTSRAPHGLDDWISGIEHICVGDSLVACSTEFSGSVLVFSLGTGSLVYEIPGLYQPSKMCMTDFFLLTGGRGAWNQGGTHRQLNQLGQGNDHHQQQPQQHHHVQGGFGFQGHHAYGAHVGGQHYGQDADVLRHPQQQGLGSMETDEYMSCCVNVWDLRTGHRLYSLIPRLPMRHLQQSKDISSILNNPQSRAQKEQDQQRGKKQAIRTTSYSPMISMTQHSGRWTMPPSRSATLTNHRQLDASDDFTSGGGGRSSSSSRAGRDTHTSVSPLSPQHPISAPLTLLDIAVTPDHSTLVVTLCERSGEGLEGVYCWDFGGSRLEGYHEEAPDVSTMIMDQNDLEYRTVANTVLADDHDEDDDGFLDDDTDHIYSDSNDDEDVHGGGRAADDDDDNDRYSNDRIHNNMVMQQVDPTVLRDLHQARVTGKLWIGWKLDERQFLRRKEGAMARAKAAAVAASRKEANRRSYPQKQHQGHPTTQQQQQPQQPSSIDPTFLLSMQQLSVKQQAQE</sequence>
<reference evidence="5" key="1">
    <citation type="journal article" date="2020" name="Fungal Divers.">
        <title>Resolving the Mortierellaceae phylogeny through synthesis of multi-gene phylogenetics and phylogenomics.</title>
        <authorList>
            <person name="Vandepol N."/>
            <person name="Liber J."/>
            <person name="Desiro A."/>
            <person name="Na H."/>
            <person name="Kennedy M."/>
            <person name="Barry K."/>
            <person name="Grigoriev I.V."/>
            <person name="Miller A.N."/>
            <person name="O'Donnell K."/>
            <person name="Stajich J.E."/>
            <person name="Bonito G."/>
        </authorList>
    </citation>
    <scope>NUCLEOTIDE SEQUENCE</scope>
    <source>
        <strain evidence="5">NRRL 2591</strain>
    </source>
</reference>
<dbReference type="InterPro" id="IPR019775">
    <property type="entry name" value="WD40_repeat_CS"/>
</dbReference>
<gene>
    <name evidence="5" type="ORF">EC957_003014</name>
</gene>
<comment type="caution">
    <text evidence="5">The sequence shown here is derived from an EMBL/GenBank/DDBJ whole genome shotgun (WGS) entry which is preliminary data.</text>
</comment>
<feature type="repeat" description="WD" evidence="3">
    <location>
        <begin position="280"/>
        <end position="297"/>
    </location>
</feature>
<feature type="compositionally biased region" description="Acidic residues" evidence="4">
    <location>
        <begin position="713"/>
        <end position="726"/>
    </location>
</feature>
<feature type="region of interest" description="Disordered" evidence="4">
    <location>
        <begin position="811"/>
        <end position="867"/>
    </location>
</feature>
<feature type="region of interest" description="Disordered" evidence="4">
    <location>
        <begin position="66"/>
        <end position="102"/>
    </location>
</feature>
<dbReference type="InterPro" id="IPR001680">
    <property type="entry name" value="WD40_rpt"/>
</dbReference>
<proteinExistence type="predicted"/>
<evidence type="ECO:0000313" key="6">
    <source>
        <dbReference type="Proteomes" id="UP000723463"/>
    </source>
</evidence>
<evidence type="ECO:0000256" key="3">
    <source>
        <dbReference type="PROSITE-ProRule" id="PRU00221"/>
    </source>
</evidence>
<feature type="compositionally biased region" description="Low complexity" evidence="4">
    <location>
        <begin position="66"/>
        <end position="82"/>
    </location>
</feature>
<organism evidence="5 6">
    <name type="scientific">Mortierella hygrophila</name>
    <dbReference type="NCBI Taxonomy" id="979708"/>
    <lineage>
        <taxon>Eukaryota</taxon>
        <taxon>Fungi</taxon>
        <taxon>Fungi incertae sedis</taxon>
        <taxon>Mucoromycota</taxon>
        <taxon>Mortierellomycotina</taxon>
        <taxon>Mortierellomycetes</taxon>
        <taxon>Mortierellales</taxon>
        <taxon>Mortierellaceae</taxon>
        <taxon>Mortierella</taxon>
    </lineage>
</organism>
<feature type="compositionally biased region" description="Low complexity" evidence="4">
    <location>
        <begin position="172"/>
        <end position="192"/>
    </location>
</feature>